<reference evidence="1" key="1">
    <citation type="submission" date="2018-05" db="EMBL/GenBank/DDBJ databases">
        <authorList>
            <person name="Lanie J.A."/>
            <person name="Ng W.-L."/>
            <person name="Kazmierczak K.M."/>
            <person name="Andrzejewski T.M."/>
            <person name="Davidsen T.M."/>
            <person name="Wayne K.J."/>
            <person name="Tettelin H."/>
            <person name="Glass J.I."/>
            <person name="Rusch D."/>
            <person name="Podicherti R."/>
            <person name="Tsui H.-C.T."/>
            <person name="Winkler M.E."/>
        </authorList>
    </citation>
    <scope>NUCLEOTIDE SEQUENCE</scope>
</reference>
<organism evidence="1">
    <name type="scientific">marine metagenome</name>
    <dbReference type="NCBI Taxonomy" id="408172"/>
    <lineage>
        <taxon>unclassified sequences</taxon>
        <taxon>metagenomes</taxon>
        <taxon>ecological metagenomes</taxon>
    </lineage>
</organism>
<dbReference type="AlphaFoldDB" id="A0A382GJ05"/>
<gene>
    <name evidence="1" type="ORF">METZ01_LOCUS227015</name>
</gene>
<name>A0A382GJ05_9ZZZZ</name>
<evidence type="ECO:0008006" key="2">
    <source>
        <dbReference type="Google" id="ProtNLM"/>
    </source>
</evidence>
<feature type="non-terminal residue" evidence="1">
    <location>
        <position position="156"/>
    </location>
</feature>
<dbReference type="SUPFAM" id="SSF49344">
    <property type="entry name" value="CBD9-like"/>
    <property type="match status" value="1"/>
</dbReference>
<dbReference type="EMBL" id="UINC01055368">
    <property type="protein sequence ID" value="SVB74161.1"/>
    <property type="molecule type" value="Genomic_DNA"/>
</dbReference>
<accession>A0A382GJ05</accession>
<sequence>MKINYYIYLIIFSHSFIFSQRVSAPITIDGLFNDWTAINVANIDELGDGGEEDFEYLKIANDNNFLFIFLEFQFDEVLMQDWNDIHLYIDADANSETGHPVHGIGAELDWCFGCRSGQFYIMDEMIEIYQNDLTLRIAPTITGERFEIAISRSSAI</sequence>
<evidence type="ECO:0000313" key="1">
    <source>
        <dbReference type="EMBL" id="SVB74161.1"/>
    </source>
</evidence>
<proteinExistence type="predicted"/>
<protein>
    <recommendedName>
        <fullName evidence="2">Carbohydrate-binding domain-containing protein</fullName>
    </recommendedName>
</protein>